<evidence type="ECO:0000259" key="1">
    <source>
        <dbReference type="Pfam" id="PF18096"/>
    </source>
</evidence>
<organism evidence="2 3">
    <name type="scientific">Engelhardtia mirabilis</name>
    <dbReference type="NCBI Taxonomy" id="2528011"/>
    <lineage>
        <taxon>Bacteria</taxon>
        <taxon>Pseudomonadati</taxon>
        <taxon>Planctomycetota</taxon>
        <taxon>Planctomycetia</taxon>
        <taxon>Planctomycetia incertae sedis</taxon>
        <taxon>Engelhardtia</taxon>
    </lineage>
</organism>
<evidence type="ECO:0000313" key="2">
    <source>
        <dbReference type="EMBL" id="QDU69710.1"/>
    </source>
</evidence>
<dbReference type="Gene3D" id="3.40.50.150">
    <property type="entry name" value="Vaccinia Virus protein VP39"/>
    <property type="match status" value="1"/>
</dbReference>
<dbReference type="InterPro" id="IPR041497">
    <property type="entry name" value="Thump-like"/>
</dbReference>
<evidence type="ECO:0000313" key="3">
    <source>
        <dbReference type="Proteomes" id="UP000316921"/>
    </source>
</evidence>
<feature type="domain" description="THUMP-like" evidence="1">
    <location>
        <begin position="336"/>
        <end position="407"/>
    </location>
</feature>
<dbReference type="SUPFAM" id="SSF53335">
    <property type="entry name" value="S-adenosyl-L-methionine-dependent methyltransferases"/>
    <property type="match status" value="1"/>
</dbReference>
<protein>
    <recommendedName>
        <fullName evidence="1">THUMP-like domain-containing protein</fullName>
    </recommendedName>
</protein>
<dbReference type="Pfam" id="PF18096">
    <property type="entry name" value="Thump_like"/>
    <property type="match status" value="1"/>
</dbReference>
<dbReference type="Proteomes" id="UP000316921">
    <property type="component" value="Chromosome"/>
</dbReference>
<dbReference type="InterPro" id="IPR029063">
    <property type="entry name" value="SAM-dependent_MTases_sf"/>
</dbReference>
<reference evidence="2 3" key="1">
    <citation type="submission" date="2019-02" db="EMBL/GenBank/DDBJ databases">
        <title>Deep-cultivation of Planctomycetes and their phenomic and genomic characterization uncovers novel biology.</title>
        <authorList>
            <person name="Wiegand S."/>
            <person name="Jogler M."/>
            <person name="Boedeker C."/>
            <person name="Pinto D."/>
            <person name="Vollmers J."/>
            <person name="Rivas-Marin E."/>
            <person name="Kohn T."/>
            <person name="Peeters S.H."/>
            <person name="Heuer A."/>
            <person name="Rast P."/>
            <person name="Oberbeckmann S."/>
            <person name="Bunk B."/>
            <person name="Jeske O."/>
            <person name="Meyerdierks A."/>
            <person name="Storesund J.E."/>
            <person name="Kallscheuer N."/>
            <person name="Luecker S."/>
            <person name="Lage O.M."/>
            <person name="Pohl T."/>
            <person name="Merkel B.J."/>
            <person name="Hornburger P."/>
            <person name="Mueller R.-W."/>
            <person name="Bruemmer F."/>
            <person name="Labrenz M."/>
            <person name="Spormann A.M."/>
            <person name="Op den Camp H."/>
            <person name="Overmann J."/>
            <person name="Amann R."/>
            <person name="Jetten M.S.M."/>
            <person name="Mascher T."/>
            <person name="Medema M.H."/>
            <person name="Devos D.P."/>
            <person name="Kaster A.-K."/>
            <person name="Ovreas L."/>
            <person name="Rohde M."/>
            <person name="Galperin M.Y."/>
            <person name="Jogler C."/>
        </authorList>
    </citation>
    <scope>NUCLEOTIDE SEQUENCE [LARGE SCALE GENOMIC DNA]</scope>
    <source>
        <strain evidence="2 3">Pla133</strain>
    </source>
</reference>
<dbReference type="AlphaFoldDB" id="A0A518BRX2"/>
<proteinExistence type="predicted"/>
<sequence>MKPGTRRDRLAAETLLAEALASTGEGEPQQLQLSRHLRRLGNPALALEAQGLFELRRRARRKLAGSDRIFLSAKGLEQSSSLAVAAWRAARVNALTAPHMPLVDLTCGIGSDAAALAAGGRPVLALDRDPETVLLASLNLERLVGPGALAVRADASRPPLRSEVLLMLDADRRPEGRRELDPERWAPAWSAVLATIARAPGACIKLAPAVEVDTLDATLPSDLPRRWSWVGLGRELVEVVLWTGQLAPSDAPPFEALVLERDGTLRGEVAGDAWARNLATPLTAAEVEACAFIVEPHAAVVRSGLIGALCPQLGVSPLGPRLAFLGGREPVPHPLARRWRVLASCAADRRRVRAMLREADVGPIEVFTRGHPTPPEKLAKSLRGPGHCPGVVLIARLAEGHRAFLVEEA</sequence>
<dbReference type="KEGG" id="pbap:Pla133_48310"/>
<gene>
    <name evidence="2" type="ORF">Pla133_48310</name>
</gene>
<keyword evidence="3" id="KW-1185">Reference proteome</keyword>
<accession>A0A518BRX2</accession>
<name>A0A518BRX2_9BACT</name>
<dbReference type="EMBL" id="CP036287">
    <property type="protein sequence ID" value="QDU69710.1"/>
    <property type="molecule type" value="Genomic_DNA"/>
</dbReference>